<dbReference type="EMBL" id="CM042009">
    <property type="protein sequence ID" value="KAI3791939.1"/>
    <property type="molecule type" value="Genomic_DNA"/>
</dbReference>
<dbReference type="Proteomes" id="UP001055811">
    <property type="component" value="Linkage Group LG01"/>
</dbReference>
<evidence type="ECO:0000313" key="1">
    <source>
        <dbReference type="EMBL" id="KAI3791939.1"/>
    </source>
</evidence>
<sequence length="82" mass="9521">MIQSQGNLVSFLRSKEEIVTVHTIGCPNLFQAFDPFEAYSKNKLVKDAVKELHNLHPDVVPYKDFEEFINQIEELKSDKLKK</sequence>
<reference evidence="2" key="1">
    <citation type="journal article" date="2022" name="Mol. Ecol. Resour.">
        <title>The genomes of chicory, endive, great burdock and yacon provide insights into Asteraceae palaeo-polyploidization history and plant inulin production.</title>
        <authorList>
            <person name="Fan W."/>
            <person name="Wang S."/>
            <person name="Wang H."/>
            <person name="Wang A."/>
            <person name="Jiang F."/>
            <person name="Liu H."/>
            <person name="Zhao H."/>
            <person name="Xu D."/>
            <person name="Zhang Y."/>
        </authorList>
    </citation>
    <scope>NUCLEOTIDE SEQUENCE [LARGE SCALE GENOMIC DNA]</scope>
    <source>
        <strain evidence="2">cv. Punajuju</strain>
    </source>
</reference>
<reference evidence="1 2" key="2">
    <citation type="journal article" date="2022" name="Mol. Ecol. Resour.">
        <title>The genomes of chicory, endive, great burdock and yacon provide insights into Asteraceae paleo-polyploidization history and plant inulin production.</title>
        <authorList>
            <person name="Fan W."/>
            <person name="Wang S."/>
            <person name="Wang H."/>
            <person name="Wang A."/>
            <person name="Jiang F."/>
            <person name="Liu H."/>
            <person name="Zhao H."/>
            <person name="Xu D."/>
            <person name="Zhang Y."/>
        </authorList>
    </citation>
    <scope>NUCLEOTIDE SEQUENCE [LARGE SCALE GENOMIC DNA]</scope>
    <source>
        <strain evidence="2">cv. Punajuju</strain>
        <tissue evidence="1">Leaves</tissue>
    </source>
</reference>
<organism evidence="1 2">
    <name type="scientific">Cichorium intybus</name>
    <name type="common">Chicory</name>
    <dbReference type="NCBI Taxonomy" id="13427"/>
    <lineage>
        <taxon>Eukaryota</taxon>
        <taxon>Viridiplantae</taxon>
        <taxon>Streptophyta</taxon>
        <taxon>Embryophyta</taxon>
        <taxon>Tracheophyta</taxon>
        <taxon>Spermatophyta</taxon>
        <taxon>Magnoliopsida</taxon>
        <taxon>eudicotyledons</taxon>
        <taxon>Gunneridae</taxon>
        <taxon>Pentapetalae</taxon>
        <taxon>asterids</taxon>
        <taxon>campanulids</taxon>
        <taxon>Asterales</taxon>
        <taxon>Asteraceae</taxon>
        <taxon>Cichorioideae</taxon>
        <taxon>Cichorieae</taxon>
        <taxon>Cichoriinae</taxon>
        <taxon>Cichorium</taxon>
    </lineage>
</organism>
<proteinExistence type="predicted"/>
<comment type="caution">
    <text evidence="1">The sequence shown here is derived from an EMBL/GenBank/DDBJ whole genome shotgun (WGS) entry which is preliminary data.</text>
</comment>
<protein>
    <submittedName>
        <fullName evidence="1">Uncharacterized protein</fullName>
    </submittedName>
</protein>
<gene>
    <name evidence="1" type="ORF">L2E82_05805</name>
</gene>
<keyword evidence="2" id="KW-1185">Reference proteome</keyword>
<name>A0ACB9H848_CICIN</name>
<accession>A0ACB9H848</accession>
<evidence type="ECO:0000313" key="2">
    <source>
        <dbReference type="Proteomes" id="UP001055811"/>
    </source>
</evidence>